<dbReference type="AlphaFoldDB" id="I7L6D8"/>
<accession>I7L6D8</accession>
<protein>
    <recommendedName>
        <fullName evidence="1">Core domain-containing protein</fullName>
    </recommendedName>
</protein>
<dbReference type="RefSeq" id="WP_008470864.1">
    <property type="nucleotide sequence ID" value="NZ_AYZP01000002.1"/>
</dbReference>
<gene>
    <name evidence="2" type="ORF">BN55_01070</name>
</gene>
<sequence>MVKMTIEADALNLLEKRGYSKFPLLLIVDGGGGDYSIEGGSCSLGADYSIIALDTRQTDSRYPIEIQTNTDLKIYTSDYDLAFLGDNLVLYIKDTTLHLRNDGGLLTGNVKLAKASDIAEAAKRGQLYDKNC</sequence>
<dbReference type="InterPro" id="IPR000361">
    <property type="entry name" value="ATAP_core_dom"/>
</dbReference>
<name>I7L6D8_9LACO</name>
<dbReference type="InterPro" id="IPR035903">
    <property type="entry name" value="HesB-like_dom_sf"/>
</dbReference>
<proteinExistence type="predicted"/>
<dbReference type="STRING" id="1423758.FC41_GL000866"/>
<dbReference type="Proteomes" id="UP000009320">
    <property type="component" value="Unassembled WGS sequence"/>
</dbReference>
<comment type="caution">
    <text evidence="2">The sequence shown here is derived from an EMBL/GenBank/DDBJ whole genome shotgun (WGS) entry which is preliminary data.</text>
</comment>
<dbReference type="GeneID" id="82847158"/>
<evidence type="ECO:0000313" key="3">
    <source>
        <dbReference type="Proteomes" id="UP000009320"/>
    </source>
</evidence>
<feature type="domain" description="Core" evidence="1">
    <location>
        <begin position="3"/>
        <end position="113"/>
    </location>
</feature>
<dbReference type="Pfam" id="PF01521">
    <property type="entry name" value="Fe-S_biosyn"/>
    <property type="match status" value="1"/>
</dbReference>
<dbReference type="EMBL" id="CAKE01000011">
    <property type="protein sequence ID" value="CCI81927.1"/>
    <property type="molecule type" value="Genomic_DNA"/>
</dbReference>
<keyword evidence="3" id="KW-1185">Reference proteome</keyword>
<dbReference type="eggNOG" id="ENOG50309SE">
    <property type="taxonomic scope" value="Bacteria"/>
</dbReference>
<dbReference type="PATRIC" id="fig|1423758.3.peg.875"/>
<dbReference type="OrthoDB" id="2187371at2"/>
<reference evidence="2 3" key="1">
    <citation type="submission" date="2012-06" db="EMBL/GenBank/DDBJ databases">
        <title>Draft Genome Sequence of Lactobacillus hominis Strain CRBIP 24.179T, isolated from human intestine.</title>
        <authorList>
            <person name="Cousin S."/>
            <person name="Ma L."/>
            <person name="Bizet C."/>
            <person name="Loux V."/>
            <person name="Bouchier C."/>
            <person name="Clermont D."/>
            <person name="Creno S."/>
        </authorList>
    </citation>
    <scope>NUCLEOTIDE SEQUENCE [LARGE SCALE GENOMIC DNA]</scope>
    <source>
        <strain evidence="3">CRBIP 24.179T</strain>
    </source>
</reference>
<organism evidence="2 3">
    <name type="scientific">Lactobacillus hominis DSM 23910 = CRBIP 24.179</name>
    <dbReference type="NCBI Taxonomy" id="1423758"/>
    <lineage>
        <taxon>Bacteria</taxon>
        <taxon>Bacillati</taxon>
        <taxon>Bacillota</taxon>
        <taxon>Bacilli</taxon>
        <taxon>Lactobacillales</taxon>
        <taxon>Lactobacillaceae</taxon>
        <taxon>Lactobacillus</taxon>
    </lineage>
</organism>
<dbReference type="SUPFAM" id="SSF89360">
    <property type="entry name" value="HesB-like domain"/>
    <property type="match status" value="1"/>
</dbReference>
<evidence type="ECO:0000313" key="2">
    <source>
        <dbReference type="EMBL" id="CCI81927.1"/>
    </source>
</evidence>
<evidence type="ECO:0000259" key="1">
    <source>
        <dbReference type="Pfam" id="PF01521"/>
    </source>
</evidence>
<dbReference type="Gene3D" id="2.60.300.12">
    <property type="entry name" value="HesB-like domain"/>
    <property type="match status" value="1"/>
</dbReference>